<dbReference type="AlphaFoldDB" id="A0A1E5VYE8"/>
<evidence type="ECO:0000313" key="2">
    <source>
        <dbReference type="Proteomes" id="UP000095767"/>
    </source>
</evidence>
<protein>
    <submittedName>
        <fullName evidence="1">Uncharacterized protein</fullName>
    </submittedName>
</protein>
<sequence length="92" mass="10568">MGIEVPAYDRHGRRFDMRLKKTQANKGYRFFGYEWKRSLIDNELAEAMAAGKKTGRKLKAEVWAFRSMELLTESREEGDHHPDGALGVAILI</sequence>
<dbReference type="Proteomes" id="UP000095767">
    <property type="component" value="Unassembled WGS sequence"/>
</dbReference>
<dbReference type="PANTHER" id="PTHR34397:SF22">
    <property type="entry name" value="OS05G0237600 PROTEIN"/>
    <property type="match status" value="1"/>
</dbReference>
<gene>
    <name evidence="1" type="ORF">BAE44_0008834</name>
</gene>
<dbReference type="OrthoDB" id="695844at2759"/>
<reference evidence="1 2" key="1">
    <citation type="submission" date="2016-09" db="EMBL/GenBank/DDBJ databases">
        <title>The draft genome of Dichanthelium oligosanthes: A C3 panicoid grass species.</title>
        <authorList>
            <person name="Studer A.J."/>
            <person name="Schnable J.C."/>
            <person name="Brutnell T.P."/>
        </authorList>
    </citation>
    <scope>NUCLEOTIDE SEQUENCE [LARGE SCALE GENOMIC DNA]</scope>
    <source>
        <strain evidence="2">cv. Kellogg 1175</strain>
        <tissue evidence="1">Leaf</tissue>
    </source>
</reference>
<proteinExistence type="predicted"/>
<name>A0A1E5VYE8_9POAL</name>
<keyword evidence="2" id="KW-1185">Reference proteome</keyword>
<organism evidence="1 2">
    <name type="scientific">Dichanthelium oligosanthes</name>
    <dbReference type="NCBI Taxonomy" id="888268"/>
    <lineage>
        <taxon>Eukaryota</taxon>
        <taxon>Viridiplantae</taxon>
        <taxon>Streptophyta</taxon>
        <taxon>Embryophyta</taxon>
        <taxon>Tracheophyta</taxon>
        <taxon>Spermatophyta</taxon>
        <taxon>Magnoliopsida</taxon>
        <taxon>Liliopsida</taxon>
        <taxon>Poales</taxon>
        <taxon>Poaceae</taxon>
        <taxon>PACMAD clade</taxon>
        <taxon>Panicoideae</taxon>
        <taxon>Panicodae</taxon>
        <taxon>Paniceae</taxon>
        <taxon>Dichantheliinae</taxon>
        <taxon>Dichanthelium</taxon>
    </lineage>
</organism>
<accession>A0A1E5VYE8</accession>
<evidence type="ECO:0000313" key="1">
    <source>
        <dbReference type="EMBL" id="OEL30147.1"/>
    </source>
</evidence>
<comment type="caution">
    <text evidence="1">The sequence shown here is derived from an EMBL/GenBank/DDBJ whole genome shotgun (WGS) entry which is preliminary data.</text>
</comment>
<dbReference type="EMBL" id="LWDX02026208">
    <property type="protein sequence ID" value="OEL30147.1"/>
    <property type="molecule type" value="Genomic_DNA"/>
</dbReference>
<dbReference type="PANTHER" id="PTHR34397">
    <property type="entry name" value="OS05G0237600 PROTEIN"/>
    <property type="match status" value="1"/>
</dbReference>